<dbReference type="RefSeq" id="WP_219200984.1">
    <property type="nucleotide sequence ID" value="NZ_JAHWQX010000002.1"/>
</dbReference>
<feature type="chain" id="PRO_5047252292" evidence="1">
    <location>
        <begin position="23"/>
        <end position="485"/>
    </location>
</feature>
<evidence type="ECO:0000259" key="2">
    <source>
        <dbReference type="PROSITE" id="PS51208"/>
    </source>
</evidence>
<dbReference type="EMBL" id="JAHWQX010000002">
    <property type="protein sequence ID" value="MBW3097037.1"/>
    <property type="molecule type" value="Genomic_DNA"/>
</dbReference>
<keyword evidence="4" id="KW-1185">Reference proteome</keyword>
<evidence type="ECO:0000256" key="1">
    <source>
        <dbReference type="SAM" id="SignalP"/>
    </source>
</evidence>
<dbReference type="Proteomes" id="UP001430804">
    <property type="component" value="Unassembled WGS sequence"/>
</dbReference>
<name>A0ABS6WM73_9HYPH</name>
<reference evidence="3" key="1">
    <citation type="submission" date="2021-07" db="EMBL/GenBank/DDBJ databases">
        <title>Pseudohoeflea marina sp. nov. a polyhydroxyalcanoate-producing bacterium.</title>
        <authorList>
            <person name="Zheng W."/>
            <person name="Yu S."/>
            <person name="Huang Y."/>
        </authorList>
    </citation>
    <scope>NUCLEOTIDE SEQUENCE</scope>
    <source>
        <strain evidence="3">DP4N28-3</strain>
    </source>
</reference>
<feature type="domain" description="Autotransporter" evidence="2">
    <location>
        <begin position="231"/>
        <end position="485"/>
    </location>
</feature>
<sequence>MKALFAGAVAAMTTLGASAAFAQTPFGPLASTQTNGTITVNLAVAPGGTGEQTLSITYAGDLDIAEEFIDVFVDGTNVGRLKGGPPDCSATLNETITVSDAVYTAAAADGTVTLSFNASAAVQGGGHPFACGRPNREFAAPFTSFDGGTGESFVVQGLLTTWDAKGQQETVASTRGGLILQHGPDRHDRIARLNGATPAARALSFVGMPLLKNTPFELDIGRNALAVSGSESAGGLNFWSEAAVTGIFDDASSDHLFGILHVGVDGKIGPDTLLGFGLQFDMLRMTDSATSDEFDGAGWMVGPLVTHRLSDTLYLDGRLAYGQVETDVARSGGGTDSYTSERMLAQIALVGALDLGATRVAPRAEIGWYREISEAYTSATLGAVAETEVDLGIANLGARLSQSHDFANGTATPYIDGAAIYTLNSSSHLTAGSHAAAVEGWQGHVAIGASYAGPGGASWAAEVNAGGLFTGSNTLGGELRFEIAF</sequence>
<evidence type="ECO:0000313" key="3">
    <source>
        <dbReference type="EMBL" id="MBW3097037.1"/>
    </source>
</evidence>
<gene>
    <name evidence="3" type="ORF">KY465_07075</name>
</gene>
<proteinExistence type="predicted"/>
<dbReference type="SMART" id="SM00869">
    <property type="entry name" value="Autotransporter"/>
    <property type="match status" value="1"/>
</dbReference>
<comment type="caution">
    <text evidence="3">The sequence shown here is derived from an EMBL/GenBank/DDBJ whole genome shotgun (WGS) entry which is preliminary data.</text>
</comment>
<dbReference type="PROSITE" id="PS51208">
    <property type="entry name" value="AUTOTRANSPORTER"/>
    <property type="match status" value="1"/>
</dbReference>
<dbReference type="Pfam" id="PF03797">
    <property type="entry name" value="Autotransporter"/>
    <property type="match status" value="1"/>
</dbReference>
<keyword evidence="1" id="KW-0732">Signal</keyword>
<accession>A0ABS6WM73</accession>
<organism evidence="3 4">
    <name type="scientific">Pseudohoeflea coraliihabitans</name>
    <dbReference type="NCBI Taxonomy" id="2860393"/>
    <lineage>
        <taxon>Bacteria</taxon>
        <taxon>Pseudomonadati</taxon>
        <taxon>Pseudomonadota</taxon>
        <taxon>Alphaproteobacteria</taxon>
        <taxon>Hyphomicrobiales</taxon>
        <taxon>Rhizobiaceae</taxon>
        <taxon>Pseudohoeflea</taxon>
    </lineage>
</organism>
<protein>
    <submittedName>
        <fullName evidence="3">Autotransporter outer membrane beta-barrel domain-containing protein</fullName>
    </submittedName>
</protein>
<evidence type="ECO:0000313" key="4">
    <source>
        <dbReference type="Proteomes" id="UP001430804"/>
    </source>
</evidence>
<dbReference type="InterPro" id="IPR005546">
    <property type="entry name" value="Autotransporte_beta"/>
</dbReference>
<feature type="signal peptide" evidence="1">
    <location>
        <begin position="1"/>
        <end position="22"/>
    </location>
</feature>